<comment type="caution">
    <text evidence="2">The sequence shown here is derived from an EMBL/GenBank/DDBJ whole genome shotgun (WGS) entry which is preliminary data.</text>
</comment>
<dbReference type="Pfam" id="PF03334">
    <property type="entry name" value="PhaG_MnhG_YufB"/>
    <property type="match status" value="1"/>
</dbReference>
<dbReference type="EMBL" id="JAKGUD010000010">
    <property type="protein sequence ID" value="MCF4143046.1"/>
    <property type="molecule type" value="Genomic_DNA"/>
</dbReference>
<dbReference type="PANTHER" id="PTHR34703:SF1">
    <property type="entry name" value="ANTIPORTER SUBUNIT MNHG2-RELATED"/>
    <property type="match status" value="1"/>
</dbReference>
<evidence type="ECO:0000256" key="1">
    <source>
        <dbReference type="SAM" id="Phobius"/>
    </source>
</evidence>
<dbReference type="NCBIfam" id="NF009314">
    <property type="entry name" value="PRK12674.1-2"/>
    <property type="match status" value="1"/>
</dbReference>
<keyword evidence="1" id="KW-0812">Transmembrane</keyword>
<accession>A0ABS9EPC5</accession>
<evidence type="ECO:0000313" key="2">
    <source>
        <dbReference type="EMBL" id="MCF4143046.1"/>
    </source>
</evidence>
<proteinExistence type="predicted"/>
<keyword evidence="1" id="KW-1133">Transmembrane helix</keyword>
<feature type="transmembrane region" description="Helical" evidence="1">
    <location>
        <begin position="64"/>
        <end position="82"/>
    </location>
</feature>
<dbReference type="RefSeq" id="WP_236099754.1">
    <property type="nucleotide sequence ID" value="NZ_JAKGUD010000010.1"/>
</dbReference>
<keyword evidence="3" id="KW-1185">Reference proteome</keyword>
<dbReference type="InterPro" id="IPR005133">
    <property type="entry name" value="PhaG_MnhG_YufB"/>
</dbReference>
<protein>
    <submittedName>
        <fullName evidence="2">Monovalent cation/H(+) antiporter subunit G</fullName>
    </submittedName>
</protein>
<organism evidence="2 3">
    <name type="scientific">Dethiosulfovibrio marinus</name>
    <dbReference type="NCBI Taxonomy" id="133532"/>
    <lineage>
        <taxon>Bacteria</taxon>
        <taxon>Thermotogati</taxon>
        <taxon>Synergistota</taxon>
        <taxon>Synergistia</taxon>
        <taxon>Synergistales</taxon>
        <taxon>Dethiosulfovibrionaceae</taxon>
        <taxon>Dethiosulfovibrio</taxon>
    </lineage>
</organism>
<keyword evidence="1" id="KW-0472">Membrane</keyword>
<dbReference type="Proteomes" id="UP001200430">
    <property type="component" value="Unassembled WGS sequence"/>
</dbReference>
<evidence type="ECO:0000313" key="3">
    <source>
        <dbReference type="Proteomes" id="UP001200430"/>
    </source>
</evidence>
<dbReference type="PANTHER" id="PTHR34703">
    <property type="entry name" value="ANTIPORTER SUBUNIT MNHG2-RELATED"/>
    <property type="match status" value="1"/>
</dbReference>
<feature type="transmembrane region" description="Helical" evidence="1">
    <location>
        <begin position="38"/>
        <end position="57"/>
    </location>
</feature>
<sequence>MSVFIRLLSSFLMALGLFFAFASVVGLIRFPDVYTRVHAGTKALSGGAMLILIGVAVRAPSWQGAVKSVLIALFFLATNPLASHAISRACYRHGIAPHGTVLDEYGEAMEDRS</sequence>
<gene>
    <name evidence="2" type="primary">mnhG</name>
    <name evidence="2" type="ORF">L2W38_09505</name>
</gene>
<dbReference type="NCBIfam" id="TIGR01300">
    <property type="entry name" value="CPA3_mnhG_phaG"/>
    <property type="match status" value="1"/>
</dbReference>
<name>A0ABS9EPC5_9BACT</name>
<reference evidence="2 3" key="1">
    <citation type="submission" date="2022-01" db="EMBL/GenBank/DDBJ databases">
        <title>Dethiosulfovibrio faecalis sp. nov., a novel proteolytic, non-sulfur-reducing bacterium isolated from a marine aquaculture solid waste bioreactor.</title>
        <authorList>
            <person name="Grabowski S."/>
            <person name="Apolinario E."/>
            <person name="Schneider N."/>
            <person name="Marshall C.W."/>
            <person name="Sowers K.R."/>
        </authorList>
    </citation>
    <scope>NUCLEOTIDE SEQUENCE [LARGE SCALE GENOMIC DNA]</scope>
    <source>
        <strain evidence="2 3">DSM 12537</strain>
    </source>
</reference>